<dbReference type="InterPro" id="IPR018650">
    <property type="entry name" value="STSV1_Orf64"/>
</dbReference>
<dbReference type="Proteomes" id="UP000178248">
    <property type="component" value="Unassembled WGS sequence"/>
</dbReference>
<feature type="transmembrane region" description="Helical" evidence="1">
    <location>
        <begin position="12"/>
        <end position="32"/>
    </location>
</feature>
<evidence type="ECO:0008006" key="4">
    <source>
        <dbReference type="Google" id="ProtNLM"/>
    </source>
</evidence>
<feature type="transmembrane region" description="Helical" evidence="1">
    <location>
        <begin position="207"/>
        <end position="227"/>
    </location>
</feature>
<dbReference type="EMBL" id="MHKM01000003">
    <property type="protein sequence ID" value="OGY92096.1"/>
    <property type="molecule type" value="Genomic_DNA"/>
</dbReference>
<feature type="transmembrane region" description="Helical" evidence="1">
    <location>
        <begin position="352"/>
        <end position="374"/>
    </location>
</feature>
<feature type="transmembrane region" description="Helical" evidence="1">
    <location>
        <begin position="314"/>
        <end position="331"/>
    </location>
</feature>
<dbReference type="Pfam" id="PF09852">
    <property type="entry name" value="DUF2079"/>
    <property type="match status" value="1"/>
</dbReference>
<sequence length="630" mass="69905">MKYSRNNILKPRTVLIVAASLYVLIFSALVLWKFSRFYYDNLDLAIFNQVFFNTLHGDLFAATIHPPSYLTDHFSPLILLLAPLYALMPAPPMLLILQTIAIAATAFVLYAIARLLLPKQGAWLALVPSLLWLLNPTIQNMNAFEFSMIPFAIVFLLCAIWAYLSRKPIFFAVFLLLALSAREDVLFVIFFLSIFAFIDKRSWFWKLFPAGLAVLWASIAFTTIAAVSPLGSYKFLIYYGWLGGSDTFHVFLAFLTHPIAVLAHQFTFSNLEFILGITFPFFFLVFLPSRYYLLLAAPLAQLWLADYGGNSLELMTHHGGLIVSGLALVFIERLNRLQAGKLPRALPRPLRTLPSVIVLALFASAYASATYGVLVPATVAAFADNQVAAKRAAVAAIPDDAAVAATFELLTPLSSRSHLYAIQYAALGKNQFALSEYALPPDTRYLAIDWQDIHKLILNVHEHARYADEKTDIPQRLHALLADFKLIFASGSVTVWERGEPESRIVALDDPSLEAGPLLQLTRIYPNGGQVVVKGILPNANSNNEYSLRVAQGNRTFTVPIGYALLSQADLTSGKKFGMPLFLDPSEGNISVRLYQWTRGALTIGQLKNLKELSDAKPIGNPMTLQPDTP</sequence>
<feature type="transmembrane region" description="Helical" evidence="1">
    <location>
        <begin position="170"/>
        <end position="195"/>
    </location>
</feature>
<evidence type="ECO:0000313" key="2">
    <source>
        <dbReference type="EMBL" id="OGY92096.1"/>
    </source>
</evidence>
<dbReference type="STRING" id="1798551.A3B30_02020"/>
<feature type="transmembrane region" description="Helical" evidence="1">
    <location>
        <begin position="145"/>
        <end position="164"/>
    </location>
</feature>
<name>A0A1G2BT68_9BACT</name>
<dbReference type="AlphaFoldDB" id="A0A1G2BT68"/>
<organism evidence="2 3">
    <name type="scientific">Candidatus Komeilibacteria bacterium RIFCSPLOWO2_01_FULL_52_15</name>
    <dbReference type="NCBI Taxonomy" id="1798551"/>
    <lineage>
        <taxon>Bacteria</taxon>
        <taxon>Candidatus Komeiliibacteriota</taxon>
    </lineage>
</organism>
<proteinExistence type="predicted"/>
<protein>
    <recommendedName>
        <fullName evidence="4">DUF2079 domain-containing protein</fullName>
    </recommendedName>
</protein>
<feature type="transmembrane region" description="Helical" evidence="1">
    <location>
        <begin position="247"/>
        <end position="266"/>
    </location>
</feature>
<gene>
    <name evidence="2" type="ORF">A3B30_02020</name>
</gene>
<keyword evidence="1" id="KW-0812">Transmembrane</keyword>
<feature type="transmembrane region" description="Helical" evidence="1">
    <location>
        <begin position="273"/>
        <end position="294"/>
    </location>
</feature>
<feature type="transmembrane region" description="Helical" evidence="1">
    <location>
        <begin position="94"/>
        <end position="116"/>
    </location>
</feature>
<reference evidence="2 3" key="1">
    <citation type="journal article" date="2016" name="Nat. Commun.">
        <title>Thousands of microbial genomes shed light on interconnected biogeochemical processes in an aquifer system.</title>
        <authorList>
            <person name="Anantharaman K."/>
            <person name="Brown C.T."/>
            <person name="Hug L.A."/>
            <person name="Sharon I."/>
            <person name="Castelle C.J."/>
            <person name="Probst A.J."/>
            <person name="Thomas B.C."/>
            <person name="Singh A."/>
            <person name="Wilkins M.J."/>
            <person name="Karaoz U."/>
            <person name="Brodie E.L."/>
            <person name="Williams K.H."/>
            <person name="Hubbard S.S."/>
            <person name="Banfield J.F."/>
        </authorList>
    </citation>
    <scope>NUCLEOTIDE SEQUENCE [LARGE SCALE GENOMIC DNA]</scope>
</reference>
<accession>A0A1G2BT68</accession>
<keyword evidence="1" id="KW-0472">Membrane</keyword>
<keyword evidence="1" id="KW-1133">Transmembrane helix</keyword>
<evidence type="ECO:0000256" key="1">
    <source>
        <dbReference type="SAM" id="Phobius"/>
    </source>
</evidence>
<comment type="caution">
    <text evidence="2">The sequence shown here is derived from an EMBL/GenBank/DDBJ whole genome shotgun (WGS) entry which is preliminary data.</text>
</comment>
<evidence type="ECO:0000313" key="3">
    <source>
        <dbReference type="Proteomes" id="UP000178248"/>
    </source>
</evidence>